<dbReference type="InterPro" id="IPR005614">
    <property type="entry name" value="NrfD-like"/>
</dbReference>
<evidence type="ECO:0000256" key="2">
    <source>
        <dbReference type="ARBA" id="ARBA00008929"/>
    </source>
</evidence>
<keyword evidence="3" id="KW-1003">Cell membrane</keyword>
<accession>A0A7C9NB74</accession>
<dbReference type="GO" id="GO:0005886">
    <property type="term" value="C:plasma membrane"/>
    <property type="evidence" value="ECO:0007669"/>
    <property type="project" value="UniProtKB-SubCell"/>
</dbReference>
<dbReference type="Gene3D" id="1.20.1630.10">
    <property type="entry name" value="Formate dehydrogenase/DMSO reductase domain"/>
    <property type="match status" value="1"/>
</dbReference>
<dbReference type="AlphaFoldDB" id="A0A7C9NB74"/>
<comment type="similarity">
    <text evidence="2">Belongs to the NrfD family.</text>
</comment>
<dbReference type="PANTHER" id="PTHR34856:SF2">
    <property type="entry name" value="PROTEIN NRFD"/>
    <property type="match status" value="1"/>
</dbReference>
<evidence type="ECO:0008006" key="9">
    <source>
        <dbReference type="Google" id="ProtNLM"/>
    </source>
</evidence>
<feature type="transmembrane region" description="Helical" evidence="7">
    <location>
        <begin position="6"/>
        <end position="29"/>
    </location>
</feature>
<protein>
    <recommendedName>
        <fullName evidence="9">Polysulfide reductase</fullName>
    </recommendedName>
</protein>
<evidence type="ECO:0000256" key="1">
    <source>
        <dbReference type="ARBA" id="ARBA00004651"/>
    </source>
</evidence>
<keyword evidence="6 7" id="KW-0472">Membrane</keyword>
<evidence type="ECO:0000256" key="5">
    <source>
        <dbReference type="ARBA" id="ARBA00022989"/>
    </source>
</evidence>
<feature type="transmembrane region" description="Helical" evidence="7">
    <location>
        <begin position="273"/>
        <end position="293"/>
    </location>
</feature>
<feature type="transmembrane region" description="Helical" evidence="7">
    <location>
        <begin position="241"/>
        <end position="261"/>
    </location>
</feature>
<dbReference type="PANTHER" id="PTHR34856">
    <property type="entry name" value="PROTEIN NRFD"/>
    <property type="match status" value="1"/>
</dbReference>
<feature type="transmembrane region" description="Helical" evidence="7">
    <location>
        <begin position="94"/>
        <end position="112"/>
    </location>
</feature>
<evidence type="ECO:0000256" key="6">
    <source>
        <dbReference type="ARBA" id="ARBA00023136"/>
    </source>
</evidence>
<evidence type="ECO:0000256" key="7">
    <source>
        <dbReference type="SAM" id="Phobius"/>
    </source>
</evidence>
<keyword evidence="5 7" id="KW-1133">Transmembrane helix</keyword>
<evidence type="ECO:0000313" key="8">
    <source>
        <dbReference type="EMBL" id="NBI33548.1"/>
    </source>
</evidence>
<feature type="transmembrane region" description="Helical" evidence="7">
    <location>
        <begin position="162"/>
        <end position="186"/>
    </location>
</feature>
<dbReference type="Pfam" id="PF03916">
    <property type="entry name" value="NrfD"/>
    <property type="match status" value="1"/>
</dbReference>
<gene>
    <name evidence="8" type="ORF">D1639_00550</name>
</gene>
<comment type="subcellular location">
    <subcellularLocation>
        <location evidence="1">Cell membrane</location>
        <topology evidence="1">Multi-pass membrane protein</topology>
    </subcellularLocation>
</comment>
<feature type="transmembrane region" description="Helical" evidence="7">
    <location>
        <begin position="132"/>
        <end position="150"/>
    </location>
</feature>
<reference evidence="8" key="1">
    <citation type="submission" date="2018-08" db="EMBL/GenBank/DDBJ databases">
        <title>Murine metabolic-syndrome-specific gut microbial biobank.</title>
        <authorList>
            <person name="Liu C."/>
        </authorList>
    </citation>
    <scope>NUCLEOTIDE SEQUENCE [LARGE SCALE GENOMIC DNA]</scope>
    <source>
        <strain evidence="8">Z82</strain>
    </source>
</reference>
<proteinExistence type="inferred from homology"/>
<keyword evidence="4 7" id="KW-0812">Transmembrane</keyword>
<dbReference type="InterPro" id="IPR052049">
    <property type="entry name" value="Electron_transfer_protein"/>
</dbReference>
<evidence type="ECO:0000256" key="4">
    <source>
        <dbReference type="ARBA" id="ARBA00022692"/>
    </source>
</evidence>
<sequence>MSDLIAAYLFCAGAGSGAAFLAAVFECFVRAGAFRRARFADRRQAVSMRAVALSVYGAALVLLAFGMLCLVFDLGRPDLALKLFLRPNLTLSTFGAFALAVLALALMVLVALRLGRENQGAIRRRIDGLSRAVVIVASAAVMAYAGLLLGQADGMPLFETPWLAVLFVASALASGLAVVMLAVAVAGNGHVEAVRYLKRRLTVRLDVALIVLEAVAAGLYLAAIALGPAGTVALAPLLTGAQGGLFVGGFGLGGLTVPLVLDLLQWRRPLPGWAYGLAAVATLLGALALRFALVQAAGPLLSWAPVA</sequence>
<evidence type="ECO:0000256" key="3">
    <source>
        <dbReference type="ARBA" id="ARBA00022475"/>
    </source>
</evidence>
<feature type="transmembrane region" description="Helical" evidence="7">
    <location>
        <begin position="207"/>
        <end position="229"/>
    </location>
</feature>
<comment type="caution">
    <text evidence="8">The sequence shown here is derived from an EMBL/GenBank/DDBJ whole genome shotgun (WGS) entry which is preliminary data.</text>
</comment>
<feature type="transmembrane region" description="Helical" evidence="7">
    <location>
        <begin position="50"/>
        <end position="74"/>
    </location>
</feature>
<dbReference type="EMBL" id="QWKH01000002">
    <property type="protein sequence ID" value="NBI33548.1"/>
    <property type="molecule type" value="Genomic_DNA"/>
</dbReference>
<name>A0A7C9NB74_9BACT</name>
<organism evidence="8">
    <name type="scientific">Muribaculaceae bacterium Z82</name>
    <dbReference type="NCBI Taxonomy" id="2304548"/>
    <lineage>
        <taxon>Bacteria</taxon>
        <taxon>Pseudomonadati</taxon>
        <taxon>Bacteroidota</taxon>
        <taxon>Bacteroidia</taxon>
        <taxon>Bacteroidales</taxon>
        <taxon>Muribaculaceae</taxon>
    </lineage>
</organism>